<gene>
    <name evidence="1" type="ORF">OS493_010383</name>
</gene>
<accession>A0A9X0DAH2</accession>
<evidence type="ECO:0000313" key="1">
    <source>
        <dbReference type="EMBL" id="KAJ7392730.1"/>
    </source>
</evidence>
<sequence>MMELLRLLENIDGKLMGRVTARQGTDIWEETEVIAELVSVSLRRDVEPPTERLEYESDSEVTEETKRDSRTTILIRRLKRKEHPHQLWFRVKKAGVLLVRSYPIVCLFILPAEVQLHRLLAWNTHLLVLNSQTS</sequence>
<evidence type="ECO:0000313" key="2">
    <source>
        <dbReference type="Proteomes" id="UP001163046"/>
    </source>
</evidence>
<keyword evidence="2" id="KW-1185">Reference proteome</keyword>
<organism evidence="1 2">
    <name type="scientific">Desmophyllum pertusum</name>
    <dbReference type="NCBI Taxonomy" id="174260"/>
    <lineage>
        <taxon>Eukaryota</taxon>
        <taxon>Metazoa</taxon>
        <taxon>Cnidaria</taxon>
        <taxon>Anthozoa</taxon>
        <taxon>Hexacorallia</taxon>
        <taxon>Scleractinia</taxon>
        <taxon>Caryophylliina</taxon>
        <taxon>Caryophylliidae</taxon>
        <taxon>Desmophyllum</taxon>
    </lineage>
</organism>
<protein>
    <submittedName>
        <fullName evidence="1">Uncharacterized protein</fullName>
    </submittedName>
</protein>
<name>A0A9X0DAH2_9CNID</name>
<dbReference type="Proteomes" id="UP001163046">
    <property type="component" value="Unassembled WGS sequence"/>
</dbReference>
<proteinExistence type="predicted"/>
<dbReference type="AlphaFoldDB" id="A0A9X0DAH2"/>
<reference evidence="1" key="1">
    <citation type="submission" date="2023-01" db="EMBL/GenBank/DDBJ databases">
        <title>Genome assembly of the deep-sea coral Lophelia pertusa.</title>
        <authorList>
            <person name="Herrera S."/>
            <person name="Cordes E."/>
        </authorList>
    </citation>
    <scope>NUCLEOTIDE SEQUENCE</scope>
    <source>
        <strain evidence="1">USNM1676648</strain>
        <tissue evidence="1">Polyp</tissue>
    </source>
</reference>
<dbReference type="EMBL" id="MU825400">
    <property type="protein sequence ID" value="KAJ7392730.1"/>
    <property type="molecule type" value="Genomic_DNA"/>
</dbReference>
<comment type="caution">
    <text evidence="1">The sequence shown here is derived from an EMBL/GenBank/DDBJ whole genome shotgun (WGS) entry which is preliminary data.</text>
</comment>